<evidence type="ECO:0000256" key="9">
    <source>
        <dbReference type="SAM" id="SignalP"/>
    </source>
</evidence>
<dbReference type="InterPro" id="IPR002227">
    <property type="entry name" value="Tyrosinase_Cu-bd"/>
</dbReference>
<evidence type="ECO:0000256" key="7">
    <source>
        <dbReference type="ARBA" id="ARBA00048881"/>
    </source>
</evidence>
<dbReference type="EMBL" id="JAZAVJ010000008">
    <property type="protein sequence ID" value="KAK7423682.1"/>
    <property type="molecule type" value="Genomic_DNA"/>
</dbReference>
<evidence type="ECO:0000313" key="12">
    <source>
        <dbReference type="EMBL" id="KAK7423682.1"/>
    </source>
</evidence>
<name>A0ABR1HRR2_9HYPO</name>
<comment type="catalytic activity">
    <reaction evidence="6">
        <text>2 L-dopa + O2 = 2 L-dopaquinone + 2 H2O</text>
        <dbReference type="Rhea" id="RHEA:34287"/>
        <dbReference type="ChEBI" id="CHEBI:15377"/>
        <dbReference type="ChEBI" id="CHEBI:15379"/>
        <dbReference type="ChEBI" id="CHEBI:57504"/>
        <dbReference type="ChEBI" id="CHEBI:57924"/>
        <dbReference type="EC" id="1.14.18.1"/>
    </reaction>
</comment>
<sequence length="550" mass="61170">MLFQFSSSLVWALCAVGVVNAQSAVPITGVKVDAGAAIPLRKNINALQSTGGPQWDLYIRSLVEMHKQDPNDQLSFFQVAGIHAKPYVEWNGAGKRTSNGWQGYCPHGENLFLPWHRPYLVLYEQRLVAMATKLANQYPSKYRAQYQKAAKTLRAPFWDWAASPNVPACTVPTKMTVKVPNGSGLKSATYDNPLRFYKFPKAALDGKFGTFDTGAQVYKCRNPQTYPGSANQAMAKRSYKQWVYDAFTRSTTYNQFASTSSTGVSLEQIHNAVHWDGSCGYQFLDADFSAFDPLFMLHHANVDRLWAYWQAMRPGQAGFTGSYSGDARFSVRSGTTITPNSPLQPFYASAGKFHTPKSVQSIKSFGYAYEGLEWRSKSDAQMKQSATALINRLYATGVNKPSRKRDIDIDVTTRYFAQIKVDVEELQRPCSVNLYINTTSVASLVVMKQPSAGMVMGKFSLDKAADPIDLIGEATKLVVEDILSTIRVEIVKHDGTLIPVTSVPSLKIELENVDIVPPESEFELPEYKDPEQRTAPKKEVKTPGSLAYLF</sequence>
<dbReference type="SUPFAM" id="SSF48056">
    <property type="entry name" value="Di-copper centre-containing domain"/>
    <property type="match status" value="1"/>
</dbReference>
<evidence type="ECO:0000259" key="10">
    <source>
        <dbReference type="PROSITE" id="PS00497"/>
    </source>
</evidence>
<feature type="domain" description="Tyrosinase copper-binding" evidence="10">
    <location>
        <begin position="107"/>
        <end position="124"/>
    </location>
</feature>
<dbReference type="InterPro" id="IPR008922">
    <property type="entry name" value="Di-copper_centre_dom_sf"/>
</dbReference>
<feature type="chain" id="PRO_5046301764" description="tyrosinase" evidence="9">
    <location>
        <begin position="22"/>
        <end position="550"/>
    </location>
</feature>
<evidence type="ECO:0000256" key="3">
    <source>
        <dbReference type="ARBA" id="ARBA00022723"/>
    </source>
</evidence>
<comment type="caution">
    <text evidence="12">The sequence shown here is derived from an EMBL/GenBank/DDBJ whole genome shotgun (WGS) entry which is preliminary data.</text>
</comment>
<comment type="catalytic activity">
    <reaction evidence="7">
        <text>L-tyrosine + O2 = L-dopaquinone + H2O</text>
        <dbReference type="Rhea" id="RHEA:18117"/>
        <dbReference type="ChEBI" id="CHEBI:15377"/>
        <dbReference type="ChEBI" id="CHEBI:15379"/>
        <dbReference type="ChEBI" id="CHEBI:57924"/>
        <dbReference type="ChEBI" id="CHEBI:58315"/>
        <dbReference type="EC" id="1.14.18.1"/>
    </reaction>
</comment>
<dbReference type="PROSITE" id="PS00498">
    <property type="entry name" value="TYROSINASE_2"/>
    <property type="match status" value="1"/>
</dbReference>
<evidence type="ECO:0000256" key="8">
    <source>
        <dbReference type="SAM" id="MobiDB-lite"/>
    </source>
</evidence>
<evidence type="ECO:0000256" key="6">
    <source>
        <dbReference type="ARBA" id="ARBA00048233"/>
    </source>
</evidence>
<feature type="region of interest" description="Disordered" evidence="8">
    <location>
        <begin position="521"/>
        <end position="544"/>
    </location>
</feature>
<accession>A0ABR1HRR2</accession>
<dbReference type="PANTHER" id="PTHR11474">
    <property type="entry name" value="TYROSINASE FAMILY MEMBER"/>
    <property type="match status" value="1"/>
</dbReference>
<feature type="domain" description="Tyrosinase copper-binding" evidence="11">
    <location>
        <begin position="292"/>
        <end position="303"/>
    </location>
</feature>
<dbReference type="Proteomes" id="UP001498476">
    <property type="component" value="Unassembled WGS sequence"/>
</dbReference>
<evidence type="ECO:0000256" key="4">
    <source>
        <dbReference type="ARBA" id="ARBA00023008"/>
    </source>
</evidence>
<dbReference type="EC" id="1.14.18.1" evidence="2"/>
<keyword evidence="3" id="KW-0479">Metal-binding</keyword>
<organism evidence="12 13">
    <name type="scientific">Neonectria punicea</name>
    <dbReference type="NCBI Taxonomy" id="979145"/>
    <lineage>
        <taxon>Eukaryota</taxon>
        <taxon>Fungi</taxon>
        <taxon>Dikarya</taxon>
        <taxon>Ascomycota</taxon>
        <taxon>Pezizomycotina</taxon>
        <taxon>Sordariomycetes</taxon>
        <taxon>Hypocreomycetidae</taxon>
        <taxon>Hypocreales</taxon>
        <taxon>Nectriaceae</taxon>
        <taxon>Neonectria</taxon>
    </lineage>
</organism>
<keyword evidence="9" id="KW-0732">Signal</keyword>
<reference evidence="12 13" key="1">
    <citation type="journal article" date="2025" name="Microbiol. Resour. Announc.">
        <title>Draft genome sequences for Neonectria magnoliae and Neonectria punicea, canker pathogens of Liriodendron tulipifera and Acer saccharum in West Virginia.</title>
        <authorList>
            <person name="Petronek H.M."/>
            <person name="Kasson M.T."/>
            <person name="Metheny A.M."/>
            <person name="Stauder C.M."/>
            <person name="Lovett B."/>
            <person name="Lynch S.C."/>
            <person name="Garnas J.R."/>
            <person name="Kasson L.R."/>
            <person name="Stajich J.E."/>
        </authorList>
    </citation>
    <scope>NUCLEOTIDE SEQUENCE [LARGE SCALE GENOMIC DNA]</scope>
    <source>
        <strain evidence="12 13">NRRL 64653</strain>
    </source>
</reference>
<proteinExistence type="inferred from homology"/>
<dbReference type="PROSITE" id="PS00497">
    <property type="entry name" value="TYROSINASE_1"/>
    <property type="match status" value="1"/>
</dbReference>
<dbReference type="Gene3D" id="1.10.1280.10">
    <property type="entry name" value="Di-copper center containing domain from catechol oxidase"/>
    <property type="match status" value="1"/>
</dbReference>
<evidence type="ECO:0000256" key="1">
    <source>
        <dbReference type="ARBA" id="ARBA00009928"/>
    </source>
</evidence>
<evidence type="ECO:0000259" key="11">
    <source>
        <dbReference type="PROSITE" id="PS00498"/>
    </source>
</evidence>
<feature type="compositionally biased region" description="Basic and acidic residues" evidence="8">
    <location>
        <begin position="525"/>
        <end position="541"/>
    </location>
</feature>
<keyword evidence="4" id="KW-0186">Copper</keyword>
<gene>
    <name evidence="12" type="ORF">QQX98_000872</name>
</gene>
<keyword evidence="13" id="KW-1185">Reference proteome</keyword>
<dbReference type="PRINTS" id="PR00092">
    <property type="entry name" value="TYROSINASE"/>
</dbReference>
<evidence type="ECO:0000256" key="2">
    <source>
        <dbReference type="ARBA" id="ARBA00011906"/>
    </source>
</evidence>
<evidence type="ECO:0000313" key="13">
    <source>
        <dbReference type="Proteomes" id="UP001498476"/>
    </source>
</evidence>
<evidence type="ECO:0000256" key="5">
    <source>
        <dbReference type="ARBA" id="ARBA00023101"/>
    </source>
</evidence>
<protein>
    <recommendedName>
        <fullName evidence="2">tyrosinase</fullName>
        <ecNumber evidence="2">1.14.18.1</ecNumber>
    </recommendedName>
</protein>
<comment type="similarity">
    <text evidence="1">Belongs to the tyrosinase family.</text>
</comment>
<feature type="signal peptide" evidence="9">
    <location>
        <begin position="1"/>
        <end position="21"/>
    </location>
</feature>
<dbReference type="InterPro" id="IPR050316">
    <property type="entry name" value="Tyrosinase/Hemocyanin"/>
</dbReference>
<dbReference type="Pfam" id="PF00264">
    <property type="entry name" value="Tyrosinase"/>
    <property type="match status" value="1"/>
</dbReference>
<dbReference type="PANTHER" id="PTHR11474:SF76">
    <property type="entry name" value="SHKT DOMAIN-CONTAINING PROTEIN"/>
    <property type="match status" value="1"/>
</dbReference>
<keyword evidence="5" id="KW-0470">Melanin biosynthesis</keyword>